<evidence type="ECO:0000313" key="12">
    <source>
        <dbReference type="EMBL" id="SVA72849.1"/>
    </source>
</evidence>
<dbReference type="PANTHER" id="PTHR42837">
    <property type="entry name" value="REGULATOR OF SIGMA-E PROTEASE RSEP"/>
    <property type="match status" value="1"/>
</dbReference>
<dbReference type="GO" id="GO:0004222">
    <property type="term" value="F:metalloendopeptidase activity"/>
    <property type="evidence" value="ECO:0007669"/>
    <property type="project" value="InterPro"/>
</dbReference>
<keyword evidence="8" id="KW-0482">Metalloprotease</keyword>
<dbReference type="CDD" id="cd23081">
    <property type="entry name" value="cpPDZ_EcRseP-like"/>
    <property type="match status" value="1"/>
</dbReference>
<comment type="cofactor">
    <cofactor evidence="1">
        <name>Zn(2+)</name>
        <dbReference type="ChEBI" id="CHEBI:29105"/>
    </cofactor>
</comment>
<dbReference type="InterPro" id="IPR001478">
    <property type="entry name" value="PDZ"/>
</dbReference>
<dbReference type="CDD" id="cd06163">
    <property type="entry name" value="S2P-M50_PDZ_RseP-like"/>
    <property type="match status" value="1"/>
</dbReference>
<dbReference type="Gene3D" id="2.30.42.10">
    <property type="match status" value="1"/>
</dbReference>
<feature type="domain" description="PDZ" evidence="11">
    <location>
        <begin position="151"/>
        <end position="222"/>
    </location>
</feature>
<feature type="transmembrane region" description="Helical" evidence="10">
    <location>
        <begin position="364"/>
        <end position="381"/>
    </location>
</feature>
<protein>
    <recommendedName>
        <fullName evidence="11">PDZ domain-containing protein</fullName>
    </recommendedName>
</protein>
<dbReference type="Pfam" id="PF17820">
    <property type="entry name" value="PDZ_6"/>
    <property type="match status" value="1"/>
</dbReference>
<name>A0A381Y6Z4_9ZZZZ</name>
<dbReference type="InterPro" id="IPR008915">
    <property type="entry name" value="Peptidase_M50"/>
</dbReference>
<dbReference type="Pfam" id="PF02163">
    <property type="entry name" value="Peptidase_M50"/>
    <property type="match status" value="2"/>
</dbReference>
<evidence type="ECO:0000256" key="4">
    <source>
        <dbReference type="ARBA" id="ARBA00022692"/>
    </source>
</evidence>
<keyword evidence="5" id="KW-0378">Hydrolase</keyword>
<feature type="non-terminal residue" evidence="12">
    <location>
        <position position="1"/>
    </location>
</feature>
<dbReference type="InterPro" id="IPR004387">
    <property type="entry name" value="Pept_M50_Zn"/>
</dbReference>
<feature type="transmembrane region" description="Helical" evidence="10">
    <location>
        <begin position="314"/>
        <end position="334"/>
    </location>
</feature>
<comment type="subcellular location">
    <subcellularLocation>
        <location evidence="2">Membrane</location>
        <topology evidence="2">Multi-pass membrane protein</topology>
    </subcellularLocation>
</comment>
<organism evidence="12">
    <name type="scientific">marine metagenome</name>
    <dbReference type="NCBI Taxonomy" id="408172"/>
    <lineage>
        <taxon>unclassified sequences</taxon>
        <taxon>metagenomes</taxon>
        <taxon>ecological metagenomes</taxon>
    </lineage>
</organism>
<feature type="transmembrane region" description="Helical" evidence="10">
    <location>
        <begin position="6"/>
        <end position="25"/>
    </location>
</feature>
<sequence length="382" mass="41995">MTTLWAFIFVIGVLVFVHELGHYLAARSVGIRVERFSVGFPPRLFTFTSEDEGWLIQMYFFSRSSVGKWEWQSVWEKKVSVSGKAGTGTEYCLALIPLGGYVKMAGIIDESMDTSITSAPDEFMSKSFLSQVFVMSAGVIMNILFAFSIYTGLSYHFGKPVENPPAIVSQLVDEMPAKEAGMLPGDKITSINGEPVDNWNDMALKIQSVPVKKIILEIDRDGKHITKQFTTSFRLNQTETGVDTVGFIGIAPEMQYIDVDFLQAGVSGFNSTMVGFGIIVISIKMLVTGEASLKELGGPIMIAQLAGETARAGIPTLLSFMALISINLAFLNILPIPGLDGGHIFISIIQVIIRKPLSVKTRMIFQQIGMAFLLLLMIIVFY</sequence>
<evidence type="ECO:0000256" key="2">
    <source>
        <dbReference type="ARBA" id="ARBA00004141"/>
    </source>
</evidence>
<dbReference type="SMART" id="SM00228">
    <property type="entry name" value="PDZ"/>
    <property type="match status" value="1"/>
</dbReference>
<keyword evidence="9 10" id="KW-0472">Membrane</keyword>
<reference evidence="12" key="1">
    <citation type="submission" date="2018-05" db="EMBL/GenBank/DDBJ databases">
        <authorList>
            <person name="Lanie J.A."/>
            <person name="Ng W.-L."/>
            <person name="Kazmierczak K.M."/>
            <person name="Andrzejewski T.M."/>
            <person name="Davidsen T.M."/>
            <person name="Wayne K.J."/>
            <person name="Tettelin H."/>
            <person name="Glass J.I."/>
            <person name="Rusch D."/>
            <person name="Podicherti R."/>
            <person name="Tsui H.-C.T."/>
            <person name="Winkler M.E."/>
        </authorList>
    </citation>
    <scope>NUCLEOTIDE SEQUENCE</scope>
</reference>
<dbReference type="AlphaFoldDB" id="A0A381Y6Z4"/>
<keyword evidence="7 10" id="KW-1133">Transmembrane helix</keyword>
<evidence type="ECO:0000259" key="11">
    <source>
        <dbReference type="SMART" id="SM00228"/>
    </source>
</evidence>
<proteinExistence type="predicted"/>
<evidence type="ECO:0000256" key="1">
    <source>
        <dbReference type="ARBA" id="ARBA00001947"/>
    </source>
</evidence>
<dbReference type="PANTHER" id="PTHR42837:SF2">
    <property type="entry name" value="MEMBRANE METALLOPROTEASE ARASP2, CHLOROPLASTIC-RELATED"/>
    <property type="match status" value="1"/>
</dbReference>
<evidence type="ECO:0000256" key="8">
    <source>
        <dbReference type="ARBA" id="ARBA00023049"/>
    </source>
</evidence>
<dbReference type="SUPFAM" id="SSF50156">
    <property type="entry name" value="PDZ domain-like"/>
    <property type="match status" value="1"/>
</dbReference>
<dbReference type="NCBIfam" id="TIGR00054">
    <property type="entry name" value="RIP metalloprotease RseP"/>
    <property type="match status" value="1"/>
</dbReference>
<dbReference type="EMBL" id="UINC01017543">
    <property type="protein sequence ID" value="SVA72849.1"/>
    <property type="molecule type" value="Genomic_DNA"/>
</dbReference>
<dbReference type="InterPro" id="IPR036034">
    <property type="entry name" value="PDZ_sf"/>
</dbReference>
<evidence type="ECO:0000256" key="10">
    <source>
        <dbReference type="SAM" id="Phobius"/>
    </source>
</evidence>
<accession>A0A381Y6Z4</accession>
<keyword evidence="4 10" id="KW-0812">Transmembrane</keyword>
<feature type="non-terminal residue" evidence="12">
    <location>
        <position position="382"/>
    </location>
</feature>
<evidence type="ECO:0000256" key="9">
    <source>
        <dbReference type="ARBA" id="ARBA00023136"/>
    </source>
</evidence>
<dbReference type="GO" id="GO:0016020">
    <property type="term" value="C:membrane"/>
    <property type="evidence" value="ECO:0007669"/>
    <property type="project" value="UniProtKB-SubCell"/>
</dbReference>
<evidence type="ECO:0000256" key="5">
    <source>
        <dbReference type="ARBA" id="ARBA00022801"/>
    </source>
</evidence>
<evidence type="ECO:0000256" key="3">
    <source>
        <dbReference type="ARBA" id="ARBA00022670"/>
    </source>
</evidence>
<evidence type="ECO:0000256" key="7">
    <source>
        <dbReference type="ARBA" id="ARBA00022989"/>
    </source>
</evidence>
<keyword evidence="6" id="KW-0862">Zinc</keyword>
<dbReference type="InterPro" id="IPR041489">
    <property type="entry name" value="PDZ_6"/>
</dbReference>
<gene>
    <name evidence="12" type="ORF">METZ01_LOCUS125703</name>
</gene>
<keyword evidence="3" id="KW-0645">Protease</keyword>
<evidence type="ECO:0000256" key="6">
    <source>
        <dbReference type="ARBA" id="ARBA00022833"/>
    </source>
</evidence>
<dbReference type="GO" id="GO:0006508">
    <property type="term" value="P:proteolysis"/>
    <property type="evidence" value="ECO:0007669"/>
    <property type="project" value="UniProtKB-KW"/>
</dbReference>
<feature type="transmembrane region" description="Helical" evidence="10">
    <location>
        <begin position="132"/>
        <end position="153"/>
    </location>
</feature>